<dbReference type="SUPFAM" id="SSF52540">
    <property type="entry name" value="P-loop containing nucleoside triphosphate hydrolases"/>
    <property type="match status" value="2"/>
</dbReference>
<dbReference type="SMART" id="SM00382">
    <property type="entry name" value="AAA"/>
    <property type="match status" value="2"/>
</dbReference>
<keyword evidence="2 5" id="KW-0067">ATP-binding</keyword>
<dbReference type="NCBIfam" id="NF000355">
    <property type="entry name" value="ribo_prot_ABC_F"/>
    <property type="match status" value="1"/>
</dbReference>
<dbReference type="Proteomes" id="UP000838821">
    <property type="component" value="Unassembled WGS sequence"/>
</dbReference>
<dbReference type="PROSITE" id="PS50893">
    <property type="entry name" value="ABC_TRANSPORTER_2"/>
    <property type="match status" value="2"/>
</dbReference>
<evidence type="ECO:0000256" key="2">
    <source>
        <dbReference type="ARBA" id="ARBA00022840"/>
    </source>
</evidence>
<dbReference type="InterPro" id="IPR003593">
    <property type="entry name" value="AAA+_ATPase"/>
</dbReference>
<evidence type="ECO:0000313" key="5">
    <source>
        <dbReference type="EMBL" id="CAH1194884.1"/>
    </source>
</evidence>
<protein>
    <submittedName>
        <fullName evidence="5">ABC transporter ATP-binding protein YbiT</fullName>
    </submittedName>
</protein>
<keyword evidence="6" id="KW-1185">Reference proteome</keyword>
<dbReference type="NCBIfam" id="NF000167">
    <property type="entry name" value="ABCF_Lsa_all"/>
    <property type="match status" value="1"/>
</dbReference>
<dbReference type="InterPro" id="IPR017871">
    <property type="entry name" value="ABC_transporter-like_CS"/>
</dbReference>
<comment type="caution">
    <text evidence="5">The sequence shown here is derived from an EMBL/GenBank/DDBJ whole genome shotgun (WGS) entry which is preliminary data.</text>
</comment>
<dbReference type="Pfam" id="PF00005">
    <property type="entry name" value="ABC_tran"/>
    <property type="match status" value="2"/>
</dbReference>
<feature type="domain" description="ABC transporter" evidence="4">
    <location>
        <begin position="4"/>
        <end position="213"/>
    </location>
</feature>
<evidence type="ECO:0000256" key="1">
    <source>
        <dbReference type="ARBA" id="ARBA00022741"/>
    </source>
</evidence>
<dbReference type="InterPro" id="IPR003439">
    <property type="entry name" value="ABC_transporter-like_ATP-bd"/>
</dbReference>
<dbReference type="RefSeq" id="WP_236284399.1">
    <property type="nucleotide sequence ID" value="NZ_CAKMMW010000002.1"/>
</dbReference>
<feature type="domain" description="ABC transporter" evidence="4">
    <location>
        <begin position="310"/>
        <end position="492"/>
    </location>
</feature>
<keyword evidence="1" id="KW-0547">Nucleotide-binding</keyword>
<proteinExistence type="predicted"/>
<dbReference type="Gene3D" id="3.40.50.300">
    <property type="entry name" value="P-loop containing nucleotide triphosphate hydrolases"/>
    <property type="match status" value="2"/>
</dbReference>
<feature type="region of interest" description="Disordered" evidence="3">
    <location>
        <begin position="234"/>
        <end position="256"/>
    </location>
</feature>
<name>A0ABN8FYY4_9BACL</name>
<sequence>MSLINVSNLTFAYDGSYDHIFEDVNFQIDTDWKLGFTGRNGRGKTTFLSLLLGKYEYSGHISANVSFEYFPFQVNNKQEQTLDIINTILPDYQHWELMRELTLLKVTEDVLYRPFESLSNGEQTKVLLAALFLKENSFLLIDEPTNHLDMNARKLVSEYLNTKKGYILVSHDRSFLDHCVDHILSINKTNIEIQKGNFSDWWENKQKQDHYELAENEKLRKDIKRLSDAAKRTSNWSHEVEKTKNGTRNSGSKVDKGYIGHKAAKMMKRSKSIEQRQESAIDERSKLLKNIESAEDLKITQLAYHKNQLAALEHVSIHYGEKIVCQDVSFTIEQGERIALSGKNGSGKSSIIKLLCGEHIDYTGTFRKGSQLQISYVSQDTSHLHGNLTDYAKNNGIDESLFKAILRKLDFARVQFEKDISSFSGGQKKKVLIAKSLSEKVHLHIWDEPLNFIDVISRMQIEELLLEHAPTLLFVEHDREFCDNVATKIIEL</sequence>
<dbReference type="GO" id="GO:0005524">
    <property type="term" value="F:ATP binding"/>
    <property type="evidence" value="ECO:0007669"/>
    <property type="project" value="UniProtKB-KW"/>
</dbReference>
<dbReference type="InterPro" id="IPR051309">
    <property type="entry name" value="ABCF_ATPase"/>
</dbReference>
<evidence type="ECO:0000313" key="6">
    <source>
        <dbReference type="Proteomes" id="UP000838821"/>
    </source>
</evidence>
<accession>A0ABN8FYY4</accession>
<dbReference type="PANTHER" id="PTHR42855">
    <property type="entry name" value="ABC TRANSPORTER ATP-BINDING SUBUNIT"/>
    <property type="match status" value="1"/>
</dbReference>
<dbReference type="CDD" id="cd03221">
    <property type="entry name" value="ABCF_EF-3"/>
    <property type="match status" value="2"/>
</dbReference>
<dbReference type="EMBL" id="CAKMMW010000002">
    <property type="protein sequence ID" value="CAH1194884.1"/>
    <property type="molecule type" value="Genomic_DNA"/>
</dbReference>
<reference evidence="5" key="1">
    <citation type="submission" date="2022-01" db="EMBL/GenBank/DDBJ databases">
        <authorList>
            <person name="Criscuolo A."/>
        </authorList>
    </citation>
    <scope>NUCLEOTIDE SEQUENCE</scope>
    <source>
        <strain evidence="5">CIP111891</strain>
    </source>
</reference>
<organism evidence="5 6">
    <name type="scientific">Paenibacillus allorhizoplanae</name>
    <dbReference type="NCBI Taxonomy" id="2905648"/>
    <lineage>
        <taxon>Bacteria</taxon>
        <taxon>Bacillati</taxon>
        <taxon>Bacillota</taxon>
        <taxon>Bacilli</taxon>
        <taxon>Bacillales</taxon>
        <taxon>Paenibacillaceae</taxon>
        <taxon>Paenibacillus</taxon>
    </lineage>
</organism>
<evidence type="ECO:0000256" key="3">
    <source>
        <dbReference type="SAM" id="MobiDB-lite"/>
    </source>
</evidence>
<gene>
    <name evidence="5" type="primary">ybiT_1</name>
    <name evidence="5" type="ORF">PAECIP111891_00549</name>
</gene>
<dbReference type="PROSITE" id="PS00211">
    <property type="entry name" value="ABC_TRANSPORTER_1"/>
    <property type="match status" value="1"/>
</dbReference>
<dbReference type="InterPro" id="IPR027417">
    <property type="entry name" value="P-loop_NTPase"/>
</dbReference>
<evidence type="ECO:0000259" key="4">
    <source>
        <dbReference type="PROSITE" id="PS50893"/>
    </source>
</evidence>
<dbReference type="PANTHER" id="PTHR42855:SF2">
    <property type="entry name" value="DRUG RESISTANCE ABC TRANSPORTER,ATP-BINDING PROTEIN"/>
    <property type="match status" value="1"/>
</dbReference>